<protein>
    <submittedName>
        <fullName evidence="3">Uncharacterized protein</fullName>
    </submittedName>
</protein>
<feature type="compositionally biased region" description="Low complexity" evidence="1">
    <location>
        <begin position="62"/>
        <end position="94"/>
    </location>
</feature>
<name>A0A6A5BNL6_NAEFO</name>
<dbReference type="VEuPathDB" id="AmoebaDB:NfTy_067000"/>
<dbReference type="GeneID" id="68112752"/>
<evidence type="ECO:0000313" key="4">
    <source>
        <dbReference type="Proteomes" id="UP000444721"/>
    </source>
</evidence>
<feature type="transmembrane region" description="Helical" evidence="2">
    <location>
        <begin position="251"/>
        <end position="274"/>
    </location>
</feature>
<comment type="caution">
    <text evidence="3">The sequence shown here is derived from an EMBL/GenBank/DDBJ whole genome shotgun (WGS) entry which is preliminary data.</text>
</comment>
<organism evidence="3 4">
    <name type="scientific">Naegleria fowleri</name>
    <name type="common">Brain eating amoeba</name>
    <dbReference type="NCBI Taxonomy" id="5763"/>
    <lineage>
        <taxon>Eukaryota</taxon>
        <taxon>Discoba</taxon>
        <taxon>Heterolobosea</taxon>
        <taxon>Tetramitia</taxon>
        <taxon>Eutetramitia</taxon>
        <taxon>Vahlkampfiidae</taxon>
        <taxon>Naegleria</taxon>
    </lineage>
</organism>
<reference evidence="3 4" key="1">
    <citation type="journal article" date="2019" name="Sci. Rep.">
        <title>Nanopore sequencing improves the draft genome of the human pathogenic amoeba Naegleria fowleri.</title>
        <authorList>
            <person name="Liechti N."/>
            <person name="Schurch N."/>
            <person name="Bruggmann R."/>
            <person name="Wittwer M."/>
        </authorList>
    </citation>
    <scope>NUCLEOTIDE SEQUENCE [LARGE SCALE GENOMIC DNA]</scope>
    <source>
        <strain evidence="3 4">ATCC 30894</strain>
    </source>
</reference>
<feature type="transmembrane region" description="Helical" evidence="2">
    <location>
        <begin position="361"/>
        <end position="381"/>
    </location>
</feature>
<sequence length="387" mass="43362">MYTPIQQQQQPFELNGIDILRIPLRSIKTYGISQPLETLIPSREPMERETRRLVTDPAQTMNIPSSSPPLNSIPSMKHPISISNSSPPTPLTSSQTMNSRTTVESNENLISLHHPHSTTTKFSSSSLNTRASHWNIDQEDDHDEQQQDGQPMLILTHQVHSSSSSSSATTRCSKTWRKCSSQFFASHQCRRVATIGLFLFHILMQMILNALCAGQAFLFDKFSLVGVLVFLPKIIIGTMIVIAVQRKQTRLLHFLLGAMLLDLIYVSMFLVIVYSGTLKLGGNGKRFSEEFEMQDHHHHHLEDTVHLRVVDPSGLQSLVSAATSVGVHHGIDQEIKPKPPQNNNPPQQQQQPAVQSVRMEYSIAIQLVELAVIFLTLFWTYSLGSAS</sequence>
<keyword evidence="2" id="KW-0812">Transmembrane</keyword>
<accession>A0A6A5BNL6</accession>
<keyword evidence="2" id="KW-1133">Transmembrane helix</keyword>
<keyword evidence="2" id="KW-0472">Membrane</keyword>
<dbReference type="OrthoDB" id="10557725at2759"/>
<dbReference type="RefSeq" id="XP_044560253.1">
    <property type="nucleotide sequence ID" value="XM_044709069.1"/>
</dbReference>
<feature type="transmembrane region" description="Helical" evidence="2">
    <location>
        <begin position="192"/>
        <end position="218"/>
    </location>
</feature>
<dbReference type="VEuPathDB" id="AmoebaDB:FDP41_005534"/>
<feature type="transmembrane region" description="Helical" evidence="2">
    <location>
        <begin position="224"/>
        <end position="244"/>
    </location>
</feature>
<dbReference type="AlphaFoldDB" id="A0A6A5BNL6"/>
<proteinExistence type="predicted"/>
<evidence type="ECO:0000256" key="1">
    <source>
        <dbReference type="SAM" id="MobiDB-lite"/>
    </source>
</evidence>
<feature type="region of interest" description="Disordered" evidence="1">
    <location>
        <begin position="59"/>
        <end position="103"/>
    </location>
</feature>
<feature type="region of interest" description="Disordered" evidence="1">
    <location>
        <begin position="332"/>
        <end position="353"/>
    </location>
</feature>
<dbReference type="EMBL" id="VFQX01000044">
    <property type="protein sequence ID" value="KAF0975540.1"/>
    <property type="molecule type" value="Genomic_DNA"/>
</dbReference>
<dbReference type="VEuPathDB" id="AmoebaDB:NF0122090"/>
<gene>
    <name evidence="3" type="ORF">FDP41_005534</name>
</gene>
<keyword evidence="4" id="KW-1185">Reference proteome</keyword>
<dbReference type="Proteomes" id="UP000444721">
    <property type="component" value="Unassembled WGS sequence"/>
</dbReference>
<evidence type="ECO:0000313" key="3">
    <source>
        <dbReference type="EMBL" id="KAF0975540.1"/>
    </source>
</evidence>
<evidence type="ECO:0000256" key="2">
    <source>
        <dbReference type="SAM" id="Phobius"/>
    </source>
</evidence>